<evidence type="ECO:0000256" key="1">
    <source>
        <dbReference type="ARBA" id="ARBA00004167"/>
    </source>
</evidence>
<protein>
    <submittedName>
        <fullName evidence="6">LemA protein</fullName>
    </submittedName>
</protein>
<keyword evidence="5" id="KW-0472">Membrane</keyword>
<dbReference type="OrthoDB" id="9804152at2"/>
<gene>
    <name evidence="6" type="ORF">SAMN05661003_10629</name>
</gene>
<keyword evidence="7" id="KW-1185">Reference proteome</keyword>
<evidence type="ECO:0000256" key="3">
    <source>
        <dbReference type="ARBA" id="ARBA00022692"/>
    </source>
</evidence>
<comment type="subcellular location">
    <subcellularLocation>
        <location evidence="1">Membrane</location>
        <topology evidence="1">Single-pass membrane protein</topology>
    </subcellularLocation>
</comment>
<dbReference type="Proteomes" id="UP000243205">
    <property type="component" value="Unassembled WGS sequence"/>
</dbReference>
<dbReference type="Pfam" id="PF04011">
    <property type="entry name" value="LemA"/>
    <property type="match status" value="1"/>
</dbReference>
<keyword evidence="4" id="KW-1133">Transmembrane helix</keyword>
<dbReference type="InterPro" id="IPR023353">
    <property type="entry name" value="LemA-like_dom_sf"/>
</dbReference>
<dbReference type="PANTHER" id="PTHR34478:SF1">
    <property type="entry name" value="PROTEIN LEMA"/>
    <property type="match status" value="1"/>
</dbReference>
<comment type="similarity">
    <text evidence="2">Belongs to the LemA family.</text>
</comment>
<dbReference type="AlphaFoldDB" id="A0A1G7BFZ1"/>
<dbReference type="EMBL" id="FNAQ01000006">
    <property type="protein sequence ID" value="SDE26031.1"/>
    <property type="molecule type" value="Genomic_DNA"/>
</dbReference>
<name>A0A1G7BFZ1_9BACT</name>
<evidence type="ECO:0000256" key="4">
    <source>
        <dbReference type="ARBA" id="ARBA00022989"/>
    </source>
</evidence>
<dbReference type="Gene3D" id="1.20.1440.20">
    <property type="entry name" value="LemA-like domain"/>
    <property type="match status" value="1"/>
</dbReference>
<accession>A0A1G7BFZ1</accession>
<organism evidence="6 7">
    <name type="scientific">Desulfuromonas thiophila</name>
    <dbReference type="NCBI Taxonomy" id="57664"/>
    <lineage>
        <taxon>Bacteria</taxon>
        <taxon>Pseudomonadati</taxon>
        <taxon>Thermodesulfobacteriota</taxon>
        <taxon>Desulfuromonadia</taxon>
        <taxon>Desulfuromonadales</taxon>
        <taxon>Desulfuromonadaceae</taxon>
        <taxon>Desulfuromonas</taxon>
    </lineage>
</organism>
<dbReference type="GO" id="GO:0016020">
    <property type="term" value="C:membrane"/>
    <property type="evidence" value="ECO:0007669"/>
    <property type="project" value="UniProtKB-SubCell"/>
</dbReference>
<dbReference type="SUPFAM" id="SSF140478">
    <property type="entry name" value="LemA-like"/>
    <property type="match status" value="1"/>
</dbReference>
<dbReference type="InterPro" id="IPR007156">
    <property type="entry name" value="MamQ_LemA"/>
</dbReference>
<dbReference type="STRING" id="57664.SAMN05661003_10629"/>
<evidence type="ECO:0000256" key="5">
    <source>
        <dbReference type="ARBA" id="ARBA00023136"/>
    </source>
</evidence>
<keyword evidence="3" id="KW-0812">Transmembrane</keyword>
<evidence type="ECO:0000313" key="7">
    <source>
        <dbReference type="Proteomes" id="UP000243205"/>
    </source>
</evidence>
<evidence type="ECO:0000256" key="2">
    <source>
        <dbReference type="ARBA" id="ARBA00008854"/>
    </source>
</evidence>
<dbReference type="PANTHER" id="PTHR34478">
    <property type="entry name" value="PROTEIN LEMA"/>
    <property type="match status" value="1"/>
</dbReference>
<proteinExistence type="inferred from homology"/>
<evidence type="ECO:0000313" key="6">
    <source>
        <dbReference type="EMBL" id="SDE26031.1"/>
    </source>
</evidence>
<reference evidence="7" key="1">
    <citation type="submission" date="2016-10" db="EMBL/GenBank/DDBJ databases">
        <authorList>
            <person name="Varghese N."/>
            <person name="Submissions S."/>
        </authorList>
    </citation>
    <scope>NUCLEOTIDE SEQUENCE [LARGE SCALE GENOMIC DNA]</scope>
    <source>
        <strain evidence="7">DSM 8987</strain>
    </source>
</reference>
<sequence length="189" mass="21973">MITTIVLALVLLAVLALIGYAILIYNGLVRMHNDCDKAWSNIDILLKQRFDELPKLVEVCQRYMEHERDTLEAVIQARSQVASARGEQAQQQAQNLLSDTLRSLFAVVERYPDLKADSLFRGLSQRISELENQIADRRELFNEHVNLYNIRIAQFPDLLIARQFRFSDRRLWKIDPAHRADVAIQFQRP</sequence>
<dbReference type="RefSeq" id="WP_092077883.1">
    <property type="nucleotide sequence ID" value="NZ_FNAQ01000006.1"/>
</dbReference>